<evidence type="ECO:0000313" key="4">
    <source>
        <dbReference type="Proteomes" id="UP000198226"/>
    </source>
</evidence>
<dbReference type="Gene3D" id="3.30.530.20">
    <property type="match status" value="1"/>
</dbReference>
<dbReference type="SUPFAM" id="SSF55961">
    <property type="entry name" value="Bet v1-like"/>
    <property type="match status" value="1"/>
</dbReference>
<name>A0A109IH35_9ACTN</name>
<dbReference type="InterPro" id="IPR023393">
    <property type="entry name" value="START-like_dom_sf"/>
</dbReference>
<dbReference type="EMBL" id="LT607752">
    <property type="protein sequence ID" value="SCG75727.1"/>
    <property type="molecule type" value="Genomic_DNA"/>
</dbReference>
<dbReference type="Proteomes" id="UP000198226">
    <property type="component" value="Chromosome I"/>
</dbReference>
<evidence type="ECO:0000256" key="1">
    <source>
        <dbReference type="ARBA" id="ARBA00006817"/>
    </source>
</evidence>
<dbReference type="Pfam" id="PF08327">
    <property type="entry name" value="AHSA1"/>
    <property type="match status" value="1"/>
</dbReference>
<comment type="similarity">
    <text evidence="1">Belongs to the AHA1 family.</text>
</comment>
<evidence type="ECO:0000259" key="2">
    <source>
        <dbReference type="Pfam" id="PF08327"/>
    </source>
</evidence>
<dbReference type="InterPro" id="IPR013538">
    <property type="entry name" value="ASHA1/2-like_C"/>
</dbReference>
<proteinExistence type="inferred from homology"/>
<reference evidence="4" key="1">
    <citation type="submission" date="2016-06" db="EMBL/GenBank/DDBJ databases">
        <authorList>
            <person name="Varghese N."/>
            <person name="Submissions Spin"/>
        </authorList>
    </citation>
    <scope>NUCLEOTIDE SEQUENCE [LARGE SCALE GENOMIC DNA]</scope>
    <source>
        <strain evidence="4">DSM 44983</strain>
    </source>
</reference>
<protein>
    <submittedName>
        <fullName evidence="3">Uncharacterized conserved protein YndB, AHSA1/START domain</fullName>
    </submittedName>
</protein>
<evidence type="ECO:0000313" key="3">
    <source>
        <dbReference type="EMBL" id="SCG75727.1"/>
    </source>
</evidence>
<accession>A0A109IH35</accession>
<organism evidence="3 4">
    <name type="scientific">Micromonospora rifamycinica</name>
    <dbReference type="NCBI Taxonomy" id="291594"/>
    <lineage>
        <taxon>Bacteria</taxon>
        <taxon>Bacillati</taxon>
        <taxon>Actinomycetota</taxon>
        <taxon>Actinomycetes</taxon>
        <taxon>Micromonosporales</taxon>
        <taxon>Micromonosporaceae</taxon>
        <taxon>Micromonospora</taxon>
    </lineage>
</organism>
<feature type="domain" description="Activator of Hsp90 ATPase homologue 1/2-like C-terminal" evidence="2">
    <location>
        <begin position="25"/>
        <end position="138"/>
    </location>
</feature>
<sequence length="188" mass="20483">MTGTPTGQLFRTLTGTDLVLVRTFRAPIEDVWRSVTEPDRTARWFGRWEGDAAPGRTIRLQMAFEDGTPWTELRIEACDAPRHLSVSAADESGGWRIELLLTETGGTTELRFTHHLDSEEHVGEIGPGWEYYLDLLVAAGPDAPAVTGSAPGAEGSTPGAEGSAPGVDFGDYYPAMKPYFEQLRTPTT</sequence>
<dbReference type="OrthoDB" id="8117292at2"/>
<dbReference type="RefSeq" id="WP_067313291.1">
    <property type="nucleotide sequence ID" value="NZ_LRMV01000153.1"/>
</dbReference>
<dbReference type="CDD" id="cd08899">
    <property type="entry name" value="SRPBCC_CalC_Aha1-like_6"/>
    <property type="match status" value="1"/>
</dbReference>
<gene>
    <name evidence="3" type="ORF">GA0070623_4032</name>
</gene>
<dbReference type="AlphaFoldDB" id="A0A109IH35"/>
<keyword evidence="4" id="KW-1185">Reference proteome</keyword>